<protein>
    <recommendedName>
        <fullName evidence="1">Metallo-beta-lactamase domain-containing protein</fullName>
    </recommendedName>
</protein>
<dbReference type="PANTHER" id="PTHR15032:SF4">
    <property type="entry name" value="N-ACYL-PHOSPHATIDYLETHANOLAMINE-HYDROLYZING PHOSPHOLIPASE D"/>
    <property type="match status" value="1"/>
</dbReference>
<dbReference type="Gene3D" id="3.60.15.10">
    <property type="entry name" value="Ribonuclease Z/Hydroxyacylglutathione hydrolase-like"/>
    <property type="match status" value="1"/>
</dbReference>
<dbReference type="Proteomes" id="UP000321580">
    <property type="component" value="Unassembled WGS sequence"/>
</dbReference>
<keyword evidence="3" id="KW-1185">Reference proteome</keyword>
<dbReference type="PANTHER" id="PTHR15032">
    <property type="entry name" value="N-ACYL-PHOSPHATIDYLETHANOLAMINE-HYDROLYZING PHOSPHOLIPASE D"/>
    <property type="match status" value="1"/>
</dbReference>
<reference evidence="2 3" key="1">
    <citation type="submission" date="2019-08" db="EMBL/GenBank/DDBJ databases">
        <title>Genome of Phaeodactylibacter luteus.</title>
        <authorList>
            <person name="Bowman J.P."/>
        </authorList>
    </citation>
    <scope>NUCLEOTIDE SEQUENCE [LARGE SCALE GENOMIC DNA]</scope>
    <source>
        <strain evidence="2 3">KCTC 42180</strain>
    </source>
</reference>
<proteinExistence type="predicted"/>
<dbReference type="OrthoDB" id="9805728at2"/>
<dbReference type="AlphaFoldDB" id="A0A5C6S7A3"/>
<accession>A0A5C6S7A3</accession>
<evidence type="ECO:0000259" key="1">
    <source>
        <dbReference type="Pfam" id="PF12706"/>
    </source>
</evidence>
<sequence length="369" mass="40945">MVFPILTAALVSLAAIAAYLRYHPQFGGRLSRALKQRYARSPQWQGGQFANQLETSVDISPLTFPGFVRDNLRSAKGGRPARPIPLPPFDANAWAASDAPFQFVWFGHAACLMRIGGQNVLIDPMLGPDASPVGPIRTRRFSEGALELLPHLPEIDAVLLSHDHYDHLDYDSIMGLAGKVRRYYVALGLGRHLDRWGIPPSQVTELDWWDSARLGSLSVTFTPSRHFSGRGLRDRNACLWGGFALLSPAYRVYWTGDGGYGPHFKEVGEQLGPFDWAFTECGQYYRLWEQIHQLPEEAAQSVLDSGARIGTPVHWGAFKLAPHSWQEPAERFLSAAAAMPFSVALPEPGRIYQAGQPLPAARWWGPYSA</sequence>
<dbReference type="RefSeq" id="WP_147165511.1">
    <property type="nucleotide sequence ID" value="NZ_VOOR01000001.1"/>
</dbReference>
<evidence type="ECO:0000313" key="2">
    <source>
        <dbReference type="EMBL" id="TXB70279.1"/>
    </source>
</evidence>
<dbReference type="Pfam" id="PF12706">
    <property type="entry name" value="Lactamase_B_2"/>
    <property type="match status" value="1"/>
</dbReference>
<dbReference type="SUPFAM" id="SSF56281">
    <property type="entry name" value="Metallo-hydrolase/oxidoreductase"/>
    <property type="match status" value="1"/>
</dbReference>
<evidence type="ECO:0000313" key="3">
    <source>
        <dbReference type="Proteomes" id="UP000321580"/>
    </source>
</evidence>
<dbReference type="InterPro" id="IPR001279">
    <property type="entry name" value="Metallo-B-lactamas"/>
</dbReference>
<dbReference type="InterPro" id="IPR036866">
    <property type="entry name" value="RibonucZ/Hydroxyglut_hydro"/>
</dbReference>
<dbReference type="GO" id="GO:0005737">
    <property type="term" value="C:cytoplasm"/>
    <property type="evidence" value="ECO:0007669"/>
    <property type="project" value="TreeGrafter"/>
</dbReference>
<comment type="caution">
    <text evidence="2">The sequence shown here is derived from an EMBL/GenBank/DDBJ whole genome shotgun (WGS) entry which is preliminary data.</text>
</comment>
<name>A0A5C6S7A3_9BACT</name>
<dbReference type="EMBL" id="VOOR01000001">
    <property type="protein sequence ID" value="TXB70279.1"/>
    <property type="molecule type" value="Genomic_DNA"/>
</dbReference>
<feature type="domain" description="Metallo-beta-lactamase" evidence="1">
    <location>
        <begin position="119"/>
        <end position="315"/>
    </location>
</feature>
<gene>
    <name evidence="2" type="ORF">FRY97_00835</name>
</gene>
<organism evidence="2 3">
    <name type="scientific">Phaeodactylibacter luteus</name>
    <dbReference type="NCBI Taxonomy" id="1564516"/>
    <lineage>
        <taxon>Bacteria</taxon>
        <taxon>Pseudomonadati</taxon>
        <taxon>Bacteroidota</taxon>
        <taxon>Saprospiria</taxon>
        <taxon>Saprospirales</taxon>
        <taxon>Haliscomenobacteraceae</taxon>
        <taxon>Phaeodactylibacter</taxon>
    </lineage>
</organism>